<dbReference type="InterPro" id="IPR010829">
    <property type="entry name" value="Cerato-platanin"/>
</dbReference>
<dbReference type="Proteomes" id="UP000759537">
    <property type="component" value="Unassembled WGS sequence"/>
</dbReference>
<reference evidence="5" key="1">
    <citation type="submission" date="2019-10" db="EMBL/GenBank/DDBJ databases">
        <authorList>
            <consortium name="DOE Joint Genome Institute"/>
            <person name="Kuo A."/>
            <person name="Miyauchi S."/>
            <person name="Kiss E."/>
            <person name="Drula E."/>
            <person name="Kohler A."/>
            <person name="Sanchez-Garcia M."/>
            <person name="Andreopoulos B."/>
            <person name="Barry K.W."/>
            <person name="Bonito G."/>
            <person name="Buee M."/>
            <person name="Carver A."/>
            <person name="Chen C."/>
            <person name="Cichocki N."/>
            <person name="Clum A."/>
            <person name="Culley D."/>
            <person name="Crous P.W."/>
            <person name="Fauchery L."/>
            <person name="Girlanda M."/>
            <person name="Hayes R."/>
            <person name="Keri Z."/>
            <person name="LaButti K."/>
            <person name="Lipzen A."/>
            <person name="Lombard V."/>
            <person name="Magnuson J."/>
            <person name="Maillard F."/>
            <person name="Morin E."/>
            <person name="Murat C."/>
            <person name="Nolan M."/>
            <person name="Ohm R."/>
            <person name="Pangilinan J."/>
            <person name="Pereira M."/>
            <person name="Perotto S."/>
            <person name="Peter M."/>
            <person name="Riley R."/>
            <person name="Sitrit Y."/>
            <person name="Stielow B."/>
            <person name="Szollosi G."/>
            <person name="Zifcakova L."/>
            <person name="Stursova M."/>
            <person name="Spatafora J.W."/>
            <person name="Tedersoo L."/>
            <person name="Vaario L.-M."/>
            <person name="Yamada A."/>
            <person name="Yan M."/>
            <person name="Wang P."/>
            <person name="Xu J."/>
            <person name="Bruns T."/>
            <person name="Baldrian P."/>
            <person name="Vilgalys R."/>
            <person name="Henrissat B."/>
            <person name="Grigoriev I.V."/>
            <person name="Hibbett D."/>
            <person name="Nagy L.G."/>
            <person name="Martin F.M."/>
        </authorList>
    </citation>
    <scope>NUCLEOTIDE SEQUENCE</scope>
    <source>
        <strain evidence="5">Prilba</strain>
    </source>
</reference>
<evidence type="ECO:0000256" key="4">
    <source>
        <dbReference type="SAM" id="SignalP"/>
    </source>
</evidence>
<feature type="chain" id="PRO_5040488174" evidence="4">
    <location>
        <begin position="20"/>
        <end position="161"/>
    </location>
</feature>
<dbReference type="OrthoDB" id="4898945at2759"/>
<protein>
    <submittedName>
        <fullName evidence="5">Cerato-platanin-domain-containing protein</fullName>
    </submittedName>
</protein>
<dbReference type="Pfam" id="PF07249">
    <property type="entry name" value="Cerato-platanin"/>
    <property type="match status" value="1"/>
</dbReference>
<keyword evidence="3" id="KW-0964">Secreted</keyword>
<organism evidence="5 6">
    <name type="scientific">Russula ochroleuca</name>
    <dbReference type="NCBI Taxonomy" id="152965"/>
    <lineage>
        <taxon>Eukaryota</taxon>
        <taxon>Fungi</taxon>
        <taxon>Dikarya</taxon>
        <taxon>Basidiomycota</taxon>
        <taxon>Agaricomycotina</taxon>
        <taxon>Agaricomycetes</taxon>
        <taxon>Russulales</taxon>
        <taxon>Russulaceae</taxon>
        <taxon>Russula</taxon>
    </lineage>
</organism>
<sequence>MIYFTTFIFALFLTQIARALPACGDPAYPDLSTPDEFNLTIPSPLKVTYDPTYDNPHGSLNSVACSNGQNGLASRYPTFNKLPTFPFIGGAYDIVWNSPNCGGCWKITNKANNRAIHITAIDTAGAGFNIAEAAFKVLSGGSLGNPLIVTAQKIPESVCGI</sequence>
<dbReference type="EMBL" id="WHVB01000037">
    <property type="protein sequence ID" value="KAF8467137.1"/>
    <property type="molecule type" value="Genomic_DNA"/>
</dbReference>
<name>A0A9P5JX61_9AGAM</name>
<dbReference type="CDD" id="cd22778">
    <property type="entry name" value="DPBB_CEPL-like"/>
    <property type="match status" value="1"/>
</dbReference>
<keyword evidence="4" id="KW-0732">Signal</keyword>
<dbReference type="GO" id="GO:0005576">
    <property type="term" value="C:extracellular region"/>
    <property type="evidence" value="ECO:0007669"/>
    <property type="project" value="UniProtKB-SubCell"/>
</dbReference>
<evidence type="ECO:0000256" key="3">
    <source>
        <dbReference type="ARBA" id="ARBA00022525"/>
    </source>
</evidence>
<reference evidence="5" key="2">
    <citation type="journal article" date="2020" name="Nat. Commun.">
        <title>Large-scale genome sequencing of mycorrhizal fungi provides insights into the early evolution of symbiotic traits.</title>
        <authorList>
            <person name="Miyauchi S."/>
            <person name="Kiss E."/>
            <person name="Kuo A."/>
            <person name="Drula E."/>
            <person name="Kohler A."/>
            <person name="Sanchez-Garcia M."/>
            <person name="Morin E."/>
            <person name="Andreopoulos B."/>
            <person name="Barry K.W."/>
            <person name="Bonito G."/>
            <person name="Buee M."/>
            <person name="Carver A."/>
            <person name="Chen C."/>
            <person name="Cichocki N."/>
            <person name="Clum A."/>
            <person name="Culley D."/>
            <person name="Crous P.W."/>
            <person name="Fauchery L."/>
            <person name="Girlanda M."/>
            <person name="Hayes R.D."/>
            <person name="Keri Z."/>
            <person name="LaButti K."/>
            <person name="Lipzen A."/>
            <person name="Lombard V."/>
            <person name="Magnuson J."/>
            <person name="Maillard F."/>
            <person name="Murat C."/>
            <person name="Nolan M."/>
            <person name="Ohm R.A."/>
            <person name="Pangilinan J."/>
            <person name="Pereira M.F."/>
            <person name="Perotto S."/>
            <person name="Peter M."/>
            <person name="Pfister S."/>
            <person name="Riley R."/>
            <person name="Sitrit Y."/>
            <person name="Stielow J.B."/>
            <person name="Szollosi G."/>
            <person name="Zifcakova L."/>
            <person name="Stursova M."/>
            <person name="Spatafora J.W."/>
            <person name="Tedersoo L."/>
            <person name="Vaario L.M."/>
            <person name="Yamada A."/>
            <person name="Yan M."/>
            <person name="Wang P."/>
            <person name="Xu J."/>
            <person name="Bruns T."/>
            <person name="Baldrian P."/>
            <person name="Vilgalys R."/>
            <person name="Dunand C."/>
            <person name="Henrissat B."/>
            <person name="Grigoriev I.V."/>
            <person name="Hibbett D."/>
            <person name="Nagy L.G."/>
            <person name="Martin F.M."/>
        </authorList>
    </citation>
    <scope>NUCLEOTIDE SEQUENCE</scope>
    <source>
        <strain evidence="5">Prilba</strain>
    </source>
</reference>
<evidence type="ECO:0000256" key="1">
    <source>
        <dbReference type="ARBA" id="ARBA00004613"/>
    </source>
</evidence>
<comment type="caution">
    <text evidence="5">The sequence shown here is derived from an EMBL/GenBank/DDBJ whole genome shotgun (WGS) entry which is preliminary data.</text>
</comment>
<dbReference type="AlphaFoldDB" id="A0A9P5JX61"/>
<evidence type="ECO:0000256" key="2">
    <source>
        <dbReference type="ARBA" id="ARBA00010421"/>
    </source>
</evidence>
<feature type="signal peptide" evidence="4">
    <location>
        <begin position="1"/>
        <end position="19"/>
    </location>
</feature>
<gene>
    <name evidence="5" type="ORF">DFH94DRAFT_779567</name>
</gene>
<comment type="subcellular location">
    <subcellularLocation>
        <location evidence="1">Secreted</location>
    </subcellularLocation>
</comment>
<evidence type="ECO:0000313" key="5">
    <source>
        <dbReference type="EMBL" id="KAF8467137.1"/>
    </source>
</evidence>
<evidence type="ECO:0000313" key="6">
    <source>
        <dbReference type="Proteomes" id="UP000759537"/>
    </source>
</evidence>
<dbReference type="SUPFAM" id="SSF50685">
    <property type="entry name" value="Barwin-like endoglucanases"/>
    <property type="match status" value="1"/>
</dbReference>
<dbReference type="InterPro" id="IPR036908">
    <property type="entry name" value="RlpA-like_sf"/>
</dbReference>
<keyword evidence="6" id="KW-1185">Reference proteome</keyword>
<accession>A0A9P5JX61</accession>
<dbReference type="Gene3D" id="2.40.40.10">
    <property type="entry name" value="RlpA-like domain"/>
    <property type="match status" value="1"/>
</dbReference>
<proteinExistence type="inferred from homology"/>
<comment type="similarity">
    <text evidence="2">Belongs to the cerato-platanin family.</text>
</comment>